<organism evidence="2 3">
    <name type="scientific">Acipenser oxyrinchus oxyrinchus</name>
    <dbReference type="NCBI Taxonomy" id="40147"/>
    <lineage>
        <taxon>Eukaryota</taxon>
        <taxon>Metazoa</taxon>
        <taxon>Chordata</taxon>
        <taxon>Craniata</taxon>
        <taxon>Vertebrata</taxon>
        <taxon>Euteleostomi</taxon>
        <taxon>Actinopterygii</taxon>
        <taxon>Chondrostei</taxon>
        <taxon>Acipenseriformes</taxon>
        <taxon>Acipenseridae</taxon>
        <taxon>Acipenser</taxon>
    </lineage>
</organism>
<feature type="chain" id="PRO_5041907211" evidence="1">
    <location>
        <begin position="22"/>
        <end position="205"/>
    </location>
</feature>
<evidence type="ECO:0000256" key="1">
    <source>
        <dbReference type="SAM" id="SignalP"/>
    </source>
</evidence>
<proteinExistence type="predicted"/>
<gene>
    <name evidence="2" type="ORF">AOXY_G5915</name>
</gene>
<dbReference type="EMBL" id="JAGXEW010000005">
    <property type="protein sequence ID" value="KAK1171185.1"/>
    <property type="molecule type" value="Genomic_DNA"/>
</dbReference>
<reference evidence="2" key="1">
    <citation type="submission" date="2022-02" db="EMBL/GenBank/DDBJ databases">
        <title>Atlantic sturgeon de novo genome assembly.</title>
        <authorList>
            <person name="Stock M."/>
            <person name="Klopp C."/>
            <person name="Guiguen Y."/>
            <person name="Cabau C."/>
            <person name="Parinello H."/>
            <person name="Santidrian Yebra-Pimentel E."/>
            <person name="Kuhl H."/>
            <person name="Dirks R.P."/>
            <person name="Guessner J."/>
            <person name="Wuertz S."/>
            <person name="Du K."/>
            <person name="Schartl M."/>
        </authorList>
    </citation>
    <scope>NUCLEOTIDE SEQUENCE</scope>
    <source>
        <strain evidence="2">STURGEONOMICS-FGT-2020</strain>
        <tissue evidence="2">Whole blood</tissue>
    </source>
</reference>
<comment type="caution">
    <text evidence="2">The sequence shown here is derived from an EMBL/GenBank/DDBJ whole genome shotgun (WGS) entry which is preliminary data.</text>
</comment>
<keyword evidence="1" id="KW-0732">Signal</keyword>
<evidence type="ECO:0000313" key="3">
    <source>
        <dbReference type="Proteomes" id="UP001230051"/>
    </source>
</evidence>
<dbReference type="Proteomes" id="UP001230051">
    <property type="component" value="Unassembled WGS sequence"/>
</dbReference>
<dbReference type="AlphaFoldDB" id="A0AAD8GBB6"/>
<feature type="signal peptide" evidence="1">
    <location>
        <begin position="1"/>
        <end position="21"/>
    </location>
</feature>
<evidence type="ECO:0000313" key="2">
    <source>
        <dbReference type="EMBL" id="KAK1171185.1"/>
    </source>
</evidence>
<sequence length="205" mass="23564">MLQCRVLCLVLGMCLVPNSLSQSREDETEMGSREPLAVFYFNRTREQEREPRKAVTQCSITFHTTRQPGSSSPCSARKDQRVSWEEELSYLKKIAHSNKVLMEILIYTASSEVGEERYQKVISEAIMGIREDNLKFDGVVKKVVDEFETQFQGHLDGTQKVKEEYLIIEQMLHSTERIAKKLESASQDLYSSLTKHSVRSLSIHN</sequence>
<accession>A0AAD8GBB6</accession>
<protein>
    <submittedName>
        <fullName evidence="2">Uncharacterized protein</fullName>
    </submittedName>
</protein>
<keyword evidence="3" id="KW-1185">Reference proteome</keyword>
<name>A0AAD8GBB6_ACIOX</name>